<dbReference type="Proteomes" id="UP000323597">
    <property type="component" value="Chromosome A03"/>
</dbReference>
<organism evidence="2 3">
    <name type="scientific">Gossypium mustelinum</name>
    <name type="common">Cotton</name>
    <name type="synonym">Gossypium caicoense</name>
    <dbReference type="NCBI Taxonomy" id="34275"/>
    <lineage>
        <taxon>Eukaryota</taxon>
        <taxon>Viridiplantae</taxon>
        <taxon>Streptophyta</taxon>
        <taxon>Embryophyta</taxon>
        <taxon>Tracheophyta</taxon>
        <taxon>Spermatophyta</taxon>
        <taxon>Magnoliopsida</taxon>
        <taxon>eudicotyledons</taxon>
        <taxon>Gunneridae</taxon>
        <taxon>Pentapetalae</taxon>
        <taxon>rosids</taxon>
        <taxon>malvids</taxon>
        <taxon>Malvales</taxon>
        <taxon>Malvaceae</taxon>
        <taxon>Malvoideae</taxon>
        <taxon>Gossypium</taxon>
    </lineage>
</organism>
<dbReference type="EMBL" id="CM017638">
    <property type="protein sequence ID" value="TYJ41893.1"/>
    <property type="molecule type" value="Genomic_DNA"/>
</dbReference>
<gene>
    <name evidence="2" type="ORF">E1A91_A03G050900v1</name>
</gene>
<evidence type="ECO:0000313" key="3">
    <source>
        <dbReference type="Proteomes" id="UP000323597"/>
    </source>
</evidence>
<evidence type="ECO:0000256" key="1">
    <source>
        <dbReference type="SAM" id="SignalP"/>
    </source>
</evidence>
<proteinExistence type="predicted"/>
<accession>A0A5D2ZVB6</accession>
<sequence>MNFLLLNVASNWIFTISLYPLCVPVHAEVDSLNAKVSISHNKNICIVRLFLV</sequence>
<evidence type="ECO:0000313" key="2">
    <source>
        <dbReference type="EMBL" id="TYJ41893.1"/>
    </source>
</evidence>
<feature type="signal peptide" evidence="1">
    <location>
        <begin position="1"/>
        <end position="27"/>
    </location>
</feature>
<keyword evidence="1" id="KW-0732">Signal</keyword>
<feature type="chain" id="PRO_5022761280" evidence="1">
    <location>
        <begin position="28"/>
        <end position="52"/>
    </location>
</feature>
<dbReference type="AlphaFoldDB" id="A0A5D2ZVB6"/>
<keyword evidence="3" id="KW-1185">Reference proteome</keyword>
<reference evidence="2 3" key="1">
    <citation type="submission" date="2019-07" db="EMBL/GenBank/DDBJ databases">
        <title>WGS assembly of Gossypium mustelinum.</title>
        <authorList>
            <person name="Chen Z.J."/>
            <person name="Sreedasyam A."/>
            <person name="Ando A."/>
            <person name="Song Q."/>
            <person name="De L."/>
            <person name="Hulse-Kemp A."/>
            <person name="Ding M."/>
            <person name="Ye W."/>
            <person name="Kirkbride R."/>
            <person name="Jenkins J."/>
            <person name="Plott C."/>
            <person name="Lovell J."/>
            <person name="Lin Y.-M."/>
            <person name="Vaughn R."/>
            <person name="Liu B."/>
            <person name="Li W."/>
            <person name="Simpson S."/>
            <person name="Scheffler B."/>
            <person name="Saski C."/>
            <person name="Grover C."/>
            <person name="Hu G."/>
            <person name="Conover J."/>
            <person name="Carlson J."/>
            <person name="Shu S."/>
            <person name="Boston L."/>
            <person name="Williams M."/>
            <person name="Peterson D."/>
            <person name="Mcgee K."/>
            <person name="Jones D."/>
            <person name="Wendel J."/>
            <person name="Stelly D."/>
            <person name="Grimwood J."/>
            <person name="Schmutz J."/>
        </authorList>
    </citation>
    <scope>NUCLEOTIDE SEQUENCE [LARGE SCALE GENOMIC DNA]</scope>
    <source>
        <strain evidence="2">1408120.09</strain>
    </source>
</reference>
<protein>
    <submittedName>
        <fullName evidence="2">Uncharacterized protein</fullName>
    </submittedName>
</protein>
<name>A0A5D2ZVB6_GOSMU</name>